<evidence type="ECO:0000256" key="1">
    <source>
        <dbReference type="SAM" id="MobiDB-lite"/>
    </source>
</evidence>
<feature type="compositionally biased region" description="Low complexity" evidence="1">
    <location>
        <begin position="51"/>
        <end position="63"/>
    </location>
</feature>
<dbReference type="PROSITE" id="PS51257">
    <property type="entry name" value="PROKAR_LIPOPROTEIN"/>
    <property type="match status" value="1"/>
</dbReference>
<sequence>MRSIRRTGARSAALAAVAALALTACGSGDDEQGSSEAAEPAEQQQEDDTAGETGAEEGTATGDADPDAGETDDAATDEAGTEADEAEEAEETESAGLGEDDEPALRAITVEEGEEADTIRLEFAEEVPAFWHDVVSEVTHGGEGTDLEVEGDWLLSFKFTNQGFAHPDPEIDGLNDLVVDAKASSVFEGENTVGIGLSGHGFEGQKLPEYVFSKDGSTMVIEVARENDGPREPTEL</sequence>
<accession>A0ABX1C983</accession>
<reference evidence="3 4" key="1">
    <citation type="submission" date="2020-03" db="EMBL/GenBank/DDBJ databases">
        <title>Draft genome of Streptomyces sp. ventii, isolated from the Axial Seamount in the Pacific Ocean, and resequencing of the two type strains Streptomyces lonarensis strain NCL 716 and Streptomyces bohaiensis strain 11A07.</title>
        <authorList>
            <person name="Loughran R.M."/>
            <person name="Pfannmuller K.M."/>
            <person name="Wasson B.J."/>
            <person name="Deadmond M.C."/>
            <person name="Paddock B.E."/>
            <person name="Koyack M.J."/>
            <person name="Gallegos D.A."/>
            <person name="Mitchell E.A."/>
            <person name="Ushijima B."/>
            <person name="Saw J.H."/>
            <person name="Mcphail K.L."/>
            <person name="Videau P."/>
        </authorList>
    </citation>
    <scope>NUCLEOTIDE SEQUENCE [LARGE SCALE GENOMIC DNA]</scope>
    <source>
        <strain evidence="3 4">11A07</strain>
    </source>
</reference>
<protein>
    <recommendedName>
        <fullName evidence="5">DUF4352 domain-containing protein</fullName>
    </recommendedName>
</protein>
<dbReference type="RefSeq" id="WP_168088456.1">
    <property type="nucleotide sequence ID" value="NZ_BHZH01000074.1"/>
</dbReference>
<dbReference type="Proteomes" id="UP000727056">
    <property type="component" value="Unassembled WGS sequence"/>
</dbReference>
<keyword evidence="4" id="KW-1185">Reference proteome</keyword>
<feature type="compositionally biased region" description="Low complexity" evidence="1">
    <location>
        <begin position="34"/>
        <end position="43"/>
    </location>
</feature>
<feature type="compositionally biased region" description="Acidic residues" evidence="1">
    <location>
        <begin position="64"/>
        <end position="102"/>
    </location>
</feature>
<evidence type="ECO:0000313" key="4">
    <source>
        <dbReference type="Proteomes" id="UP000727056"/>
    </source>
</evidence>
<name>A0ABX1C983_9ACTN</name>
<evidence type="ECO:0000256" key="2">
    <source>
        <dbReference type="SAM" id="SignalP"/>
    </source>
</evidence>
<evidence type="ECO:0000313" key="3">
    <source>
        <dbReference type="EMBL" id="NJQ15692.1"/>
    </source>
</evidence>
<evidence type="ECO:0008006" key="5">
    <source>
        <dbReference type="Google" id="ProtNLM"/>
    </source>
</evidence>
<feature type="chain" id="PRO_5047111389" description="DUF4352 domain-containing protein" evidence="2">
    <location>
        <begin position="27"/>
        <end position="236"/>
    </location>
</feature>
<comment type="caution">
    <text evidence="3">The sequence shown here is derived from an EMBL/GenBank/DDBJ whole genome shotgun (WGS) entry which is preliminary data.</text>
</comment>
<organism evidence="3 4">
    <name type="scientific">Streptomyces bohaiensis</name>
    <dbReference type="NCBI Taxonomy" id="1431344"/>
    <lineage>
        <taxon>Bacteria</taxon>
        <taxon>Bacillati</taxon>
        <taxon>Actinomycetota</taxon>
        <taxon>Actinomycetes</taxon>
        <taxon>Kitasatosporales</taxon>
        <taxon>Streptomycetaceae</taxon>
        <taxon>Streptomyces</taxon>
    </lineage>
</organism>
<keyword evidence="2" id="KW-0732">Signal</keyword>
<feature type="region of interest" description="Disordered" evidence="1">
    <location>
        <begin position="26"/>
        <end position="103"/>
    </location>
</feature>
<feature type="signal peptide" evidence="2">
    <location>
        <begin position="1"/>
        <end position="26"/>
    </location>
</feature>
<gene>
    <name evidence="3" type="ORF">HCN52_12220</name>
</gene>
<proteinExistence type="predicted"/>
<dbReference type="EMBL" id="JAAVJC010000088">
    <property type="protein sequence ID" value="NJQ15692.1"/>
    <property type="molecule type" value="Genomic_DNA"/>
</dbReference>